<sequence length="42" mass="4434">MTANLIIALKIAGLGLLGIFVSILLIMGVTALVARIPEKKKE</sequence>
<name>A0ABT2SY47_9FIRM</name>
<evidence type="ECO:0000256" key="1">
    <source>
        <dbReference type="SAM" id="Phobius"/>
    </source>
</evidence>
<evidence type="ECO:0008006" key="4">
    <source>
        <dbReference type="Google" id="ProtNLM"/>
    </source>
</evidence>
<dbReference type="EMBL" id="JAOQKJ010000001">
    <property type="protein sequence ID" value="MCU6742918.1"/>
    <property type="molecule type" value="Genomic_DNA"/>
</dbReference>
<keyword evidence="1" id="KW-1133">Transmembrane helix</keyword>
<gene>
    <name evidence="2" type="ORF">OCV77_00120</name>
</gene>
<keyword evidence="3" id="KW-1185">Reference proteome</keyword>
<feature type="transmembrane region" description="Helical" evidence="1">
    <location>
        <begin position="6"/>
        <end position="34"/>
    </location>
</feature>
<evidence type="ECO:0000313" key="3">
    <source>
        <dbReference type="Proteomes" id="UP001652432"/>
    </source>
</evidence>
<keyword evidence="1" id="KW-0812">Transmembrane</keyword>
<comment type="caution">
    <text evidence="2">The sequence shown here is derived from an EMBL/GenBank/DDBJ whole genome shotgun (WGS) entry which is preliminary data.</text>
</comment>
<dbReference type="RefSeq" id="WP_262572213.1">
    <property type="nucleotide sequence ID" value="NZ_JAOQKJ010000001.1"/>
</dbReference>
<keyword evidence="1" id="KW-0472">Membrane</keyword>
<accession>A0ABT2SY47</accession>
<proteinExistence type="predicted"/>
<reference evidence="2 3" key="1">
    <citation type="journal article" date="2021" name="ISME Commun">
        <title>Automated analysis of genomic sequences facilitates high-throughput and comprehensive description of bacteria.</title>
        <authorList>
            <person name="Hitch T.C.A."/>
        </authorList>
    </citation>
    <scope>NUCLEOTIDE SEQUENCE [LARGE SCALE GENOMIC DNA]</scope>
    <source>
        <strain evidence="2 3">Sanger_18</strain>
    </source>
</reference>
<organism evidence="2 3">
    <name type="scientific">Suilimivivens aceti</name>
    <dbReference type="NCBI Taxonomy" id="2981774"/>
    <lineage>
        <taxon>Bacteria</taxon>
        <taxon>Bacillati</taxon>
        <taxon>Bacillota</taxon>
        <taxon>Clostridia</taxon>
        <taxon>Lachnospirales</taxon>
        <taxon>Lachnospiraceae</taxon>
        <taxon>Suilimivivens</taxon>
    </lineage>
</organism>
<evidence type="ECO:0000313" key="2">
    <source>
        <dbReference type="EMBL" id="MCU6742918.1"/>
    </source>
</evidence>
<protein>
    <recommendedName>
        <fullName evidence="4">Oxaloacetate decarboxylase</fullName>
    </recommendedName>
</protein>
<dbReference type="Proteomes" id="UP001652432">
    <property type="component" value="Unassembled WGS sequence"/>
</dbReference>